<evidence type="ECO:0000256" key="6">
    <source>
        <dbReference type="ARBA" id="ARBA00022457"/>
    </source>
</evidence>
<dbReference type="Pfam" id="PF00817">
    <property type="entry name" value="IMS"/>
    <property type="match status" value="1"/>
</dbReference>
<evidence type="ECO:0000256" key="7">
    <source>
        <dbReference type="ARBA" id="ARBA00022679"/>
    </source>
</evidence>
<evidence type="ECO:0000256" key="14">
    <source>
        <dbReference type="ARBA" id="ARBA00022842"/>
    </source>
</evidence>
<keyword evidence="14" id="KW-0460">Magnesium</keyword>
<evidence type="ECO:0000256" key="11">
    <source>
        <dbReference type="ARBA" id="ARBA00022763"/>
    </source>
</evidence>
<evidence type="ECO:0000256" key="9">
    <source>
        <dbReference type="ARBA" id="ARBA00022705"/>
    </source>
</evidence>
<dbReference type="FunFam" id="3.40.1170.60:FF:000002">
    <property type="entry name" value="Polymerase (DNA directed) kappa"/>
    <property type="match status" value="1"/>
</dbReference>
<evidence type="ECO:0000256" key="16">
    <source>
        <dbReference type="ARBA" id="ARBA00023125"/>
    </source>
</evidence>
<dbReference type="Gene3D" id="1.10.150.810">
    <property type="match status" value="1"/>
</dbReference>
<keyword evidence="15" id="KW-0239">DNA-directed DNA polymerase</keyword>
<dbReference type="InterPro" id="IPR022880">
    <property type="entry name" value="DNApol_IV"/>
</dbReference>
<dbReference type="InterPro" id="IPR036775">
    <property type="entry name" value="DNA_pol_Y-fam_lit_finger_sf"/>
</dbReference>
<evidence type="ECO:0000256" key="8">
    <source>
        <dbReference type="ARBA" id="ARBA00022695"/>
    </source>
</evidence>
<dbReference type="PANTHER" id="PTHR11076">
    <property type="entry name" value="DNA REPAIR POLYMERASE UMUC / TRANSFERASE FAMILY MEMBER"/>
    <property type="match status" value="1"/>
</dbReference>
<keyword evidence="18" id="KW-0539">Nucleus</keyword>
<keyword evidence="6" id="KW-0515">Mutator protein</keyword>
<dbReference type="GO" id="GO:0006281">
    <property type="term" value="P:DNA repair"/>
    <property type="evidence" value="ECO:0007669"/>
    <property type="project" value="UniProtKB-KW"/>
</dbReference>
<organism evidence="21 22">
    <name type="scientific">Sinocyclocheilus grahami</name>
    <name type="common">Dianchi golden-line fish</name>
    <name type="synonym">Barbus grahami</name>
    <dbReference type="NCBI Taxonomy" id="75366"/>
    <lineage>
        <taxon>Eukaryota</taxon>
        <taxon>Metazoa</taxon>
        <taxon>Chordata</taxon>
        <taxon>Craniata</taxon>
        <taxon>Vertebrata</taxon>
        <taxon>Euteleostomi</taxon>
        <taxon>Actinopterygii</taxon>
        <taxon>Neopterygii</taxon>
        <taxon>Teleostei</taxon>
        <taxon>Ostariophysi</taxon>
        <taxon>Cypriniformes</taxon>
        <taxon>Cyprinidae</taxon>
        <taxon>Cyprininae</taxon>
        <taxon>Sinocyclocheilus</taxon>
    </lineage>
</organism>
<dbReference type="AlphaFoldDB" id="A0A672KIV7"/>
<protein>
    <recommendedName>
        <fullName evidence="5">DNA polymerase kappa</fullName>
        <ecNumber evidence="4">2.7.7.7</ecNumber>
    </recommendedName>
</protein>
<dbReference type="FunFam" id="1.10.150.20:FF:000039">
    <property type="entry name" value="Polymerase (DNA directed) kappa"/>
    <property type="match status" value="1"/>
</dbReference>
<comment type="similarity">
    <text evidence="3">Belongs to the DNA polymerase type-Y family.</text>
</comment>
<dbReference type="FunFam" id="1.10.150.810:FF:000001">
    <property type="entry name" value="DNA polymerase kappa"/>
    <property type="match status" value="1"/>
</dbReference>
<evidence type="ECO:0000259" key="20">
    <source>
        <dbReference type="PROSITE" id="PS50173"/>
    </source>
</evidence>
<evidence type="ECO:0000313" key="21">
    <source>
        <dbReference type="Ensembl" id="ENSSGRP00000009576.1"/>
    </source>
</evidence>
<gene>
    <name evidence="21" type="primary">LOC107579148</name>
</gene>
<evidence type="ECO:0000256" key="13">
    <source>
        <dbReference type="ARBA" id="ARBA00022833"/>
    </source>
</evidence>
<evidence type="ECO:0000313" key="22">
    <source>
        <dbReference type="Proteomes" id="UP000472262"/>
    </source>
</evidence>
<evidence type="ECO:0000256" key="17">
    <source>
        <dbReference type="ARBA" id="ARBA00023204"/>
    </source>
</evidence>
<dbReference type="InterPro" id="IPR043128">
    <property type="entry name" value="Rev_trsase/Diguanyl_cyclase"/>
</dbReference>
<dbReference type="GO" id="GO:0008270">
    <property type="term" value="F:zinc ion binding"/>
    <property type="evidence" value="ECO:0007669"/>
    <property type="project" value="UniProtKB-KW"/>
</dbReference>
<dbReference type="PANTHER" id="PTHR11076:SF33">
    <property type="entry name" value="DNA POLYMERASE KAPPA"/>
    <property type="match status" value="1"/>
</dbReference>
<evidence type="ECO:0000256" key="2">
    <source>
        <dbReference type="ARBA" id="ARBA00004123"/>
    </source>
</evidence>
<dbReference type="Gene3D" id="3.30.70.270">
    <property type="match status" value="1"/>
</dbReference>
<dbReference type="GO" id="GO:0006260">
    <property type="term" value="P:DNA replication"/>
    <property type="evidence" value="ECO:0007669"/>
    <property type="project" value="UniProtKB-KW"/>
</dbReference>
<dbReference type="Gene3D" id="3.30.1490.100">
    <property type="entry name" value="DNA polymerase, Y-family, little finger domain"/>
    <property type="match status" value="1"/>
</dbReference>
<dbReference type="SUPFAM" id="SSF56672">
    <property type="entry name" value="DNA/RNA polymerases"/>
    <property type="match status" value="1"/>
</dbReference>
<dbReference type="EC" id="2.7.7.7" evidence="4"/>
<dbReference type="CDD" id="cd03586">
    <property type="entry name" value="PolY_Pol_IV_kappa"/>
    <property type="match status" value="1"/>
</dbReference>
<dbReference type="GO" id="GO:0003684">
    <property type="term" value="F:damaged DNA binding"/>
    <property type="evidence" value="ECO:0007669"/>
    <property type="project" value="InterPro"/>
</dbReference>
<keyword evidence="13" id="KW-0862">Zinc</keyword>
<keyword evidence="8" id="KW-0548">Nucleotidyltransferase</keyword>
<keyword evidence="9" id="KW-0235">DNA replication</keyword>
<evidence type="ECO:0000256" key="5">
    <source>
        <dbReference type="ARBA" id="ARBA00016178"/>
    </source>
</evidence>
<dbReference type="Proteomes" id="UP000472262">
    <property type="component" value="Unassembled WGS sequence"/>
</dbReference>
<keyword evidence="11" id="KW-0227">DNA damage</keyword>
<keyword evidence="22" id="KW-1185">Reference proteome</keyword>
<accession>A0A672KIV7</accession>
<dbReference type="Ensembl" id="ENSSGRT00000010433.1">
    <property type="protein sequence ID" value="ENSSGRP00000009576.1"/>
    <property type="gene ID" value="ENSSGRG00000006467.1"/>
</dbReference>
<dbReference type="GO" id="GO:0042276">
    <property type="term" value="P:error-prone translesion synthesis"/>
    <property type="evidence" value="ECO:0007669"/>
    <property type="project" value="TreeGrafter"/>
</dbReference>
<evidence type="ECO:0000256" key="12">
    <source>
        <dbReference type="ARBA" id="ARBA00022771"/>
    </source>
</evidence>
<keyword evidence="16" id="KW-0238">DNA-binding</keyword>
<evidence type="ECO:0000256" key="15">
    <source>
        <dbReference type="ARBA" id="ARBA00022932"/>
    </source>
</evidence>
<reference evidence="21" key="2">
    <citation type="submission" date="2025-09" db="UniProtKB">
        <authorList>
            <consortium name="Ensembl"/>
        </authorList>
    </citation>
    <scope>IDENTIFICATION</scope>
</reference>
<comment type="subcellular location">
    <subcellularLocation>
        <location evidence="2">Nucleus</location>
    </subcellularLocation>
</comment>
<keyword evidence="7" id="KW-0808">Transferase</keyword>
<proteinExistence type="inferred from homology"/>
<dbReference type="GO" id="GO:0003887">
    <property type="term" value="F:DNA-directed DNA polymerase activity"/>
    <property type="evidence" value="ECO:0007669"/>
    <property type="project" value="UniProtKB-KW"/>
</dbReference>
<comment type="catalytic activity">
    <reaction evidence="19">
        <text>DNA(n) + a 2'-deoxyribonucleoside 5'-triphosphate = DNA(n+1) + diphosphate</text>
        <dbReference type="Rhea" id="RHEA:22508"/>
        <dbReference type="Rhea" id="RHEA-COMP:17339"/>
        <dbReference type="Rhea" id="RHEA-COMP:17340"/>
        <dbReference type="ChEBI" id="CHEBI:33019"/>
        <dbReference type="ChEBI" id="CHEBI:61560"/>
        <dbReference type="ChEBI" id="CHEBI:173112"/>
        <dbReference type="EC" id="2.7.7.7"/>
    </reaction>
</comment>
<evidence type="ECO:0000256" key="19">
    <source>
        <dbReference type="ARBA" id="ARBA00049244"/>
    </source>
</evidence>
<dbReference type="InterPro" id="IPR001126">
    <property type="entry name" value="UmuC"/>
</dbReference>
<name>A0A672KIV7_SINGR</name>
<evidence type="ECO:0000256" key="4">
    <source>
        <dbReference type="ARBA" id="ARBA00012417"/>
    </source>
</evidence>
<dbReference type="InterPro" id="IPR050116">
    <property type="entry name" value="DNA_polymerase-Y"/>
</dbReference>
<keyword evidence="10" id="KW-0479">Metal-binding</keyword>
<keyword evidence="17" id="KW-0234">DNA repair</keyword>
<dbReference type="SUPFAM" id="SSF100879">
    <property type="entry name" value="Lesion bypass DNA polymerase (Y-family), little finger domain"/>
    <property type="match status" value="1"/>
</dbReference>
<keyword evidence="12" id="KW-0863">Zinc-finger</keyword>
<dbReference type="InterPro" id="IPR043502">
    <property type="entry name" value="DNA/RNA_pol_sf"/>
</dbReference>
<feature type="domain" description="UmuC" evidence="20">
    <location>
        <begin position="1"/>
        <end position="198"/>
    </location>
</feature>
<dbReference type="InParanoid" id="A0A672KIV7"/>
<dbReference type="GO" id="GO:0005634">
    <property type="term" value="C:nucleus"/>
    <property type="evidence" value="ECO:0007669"/>
    <property type="project" value="UniProtKB-SubCell"/>
</dbReference>
<dbReference type="Gene3D" id="3.40.1170.60">
    <property type="match status" value="1"/>
</dbReference>
<evidence type="ECO:0000256" key="18">
    <source>
        <dbReference type="ARBA" id="ARBA00023242"/>
    </source>
</evidence>
<sequence>DMDAFYAAVEMRDCPELKDKPMAVGSMSMLSTSNYHARRFGVRAAMPGFIAKKLCPNLVIVPTNFDKYRAVSTQVREIFSEYDPHFMPMSLDEAYLDITEHLEERKHWPETMRTYYICDAKTGALLYIYSTVFTHYLRNKEYVFPCLISLIGIAPNMMLAKVCSDKNKPNGEYRIPPERQVVMGFMKDLPVRKVSGVGKVTEKMLTALGIVNCDQLGQQMALLSLLFSGTSWHNFLHISLGLGSTCIERDSERKSMSTERTFVEMSDAEEQYSLCRDLCHDLAQDLQREGLKVPGFQTKSSFSHLYTECRK</sequence>
<evidence type="ECO:0000256" key="1">
    <source>
        <dbReference type="ARBA" id="ARBA00001946"/>
    </source>
</evidence>
<dbReference type="OMA" id="FTHYLRN"/>
<reference evidence="21" key="1">
    <citation type="submission" date="2025-08" db="UniProtKB">
        <authorList>
            <consortium name="Ensembl"/>
        </authorList>
    </citation>
    <scope>IDENTIFICATION</scope>
</reference>
<evidence type="ECO:0000256" key="10">
    <source>
        <dbReference type="ARBA" id="ARBA00022723"/>
    </source>
</evidence>
<dbReference type="PROSITE" id="PS50173">
    <property type="entry name" value="UMUC"/>
    <property type="match status" value="1"/>
</dbReference>
<comment type="cofactor">
    <cofactor evidence="1">
        <name>Mg(2+)</name>
        <dbReference type="ChEBI" id="CHEBI:18420"/>
    </cofactor>
</comment>
<evidence type="ECO:0000256" key="3">
    <source>
        <dbReference type="ARBA" id="ARBA00010945"/>
    </source>
</evidence>